<sequence>MESSGPSANASEPPSKWAAIFGTAIAILTIAIPTLVIAYYSSPVPVETLQRTTHVPRSTIQ</sequence>
<organism evidence="2 3">
    <name type="scientific">Spirulina subsalsa FACHB-351</name>
    <dbReference type="NCBI Taxonomy" id="234711"/>
    <lineage>
        <taxon>Bacteria</taxon>
        <taxon>Bacillati</taxon>
        <taxon>Cyanobacteriota</taxon>
        <taxon>Cyanophyceae</taxon>
        <taxon>Spirulinales</taxon>
        <taxon>Spirulinaceae</taxon>
        <taxon>Spirulina</taxon>
    </lineage>
</organism>
<feature type="transmembrane region" description="Helical" evidence="1">
    <location>
        <begin position="20"/>
        <end position="41"/>
    </location>
</feature>
<dbReference type="RefSeq" id="WP_265266304.1">
    <property type="nucleotide sequence ID" value="NZ_JAIHOM010000132.1"/>
</dbReference>
<proteinExistence type="predicted"/>
<keyword evidence="3" id="KW-1185">Reference proteome</keyword>
<reference evidence="2 3" key="1">
    <citation type="submission" date="2021-08" db="EMBL/GenBank/DDBJ databases">
        <title>Draft genome sequence of Spirulina subsalsa with high tolerance to salinity and hype-accumulation of phycocyanin.</title>
        <authorList>
            <person name="Pei H."/>
            <person name="Jiang L."/>
        </authorList>
    </citation>
    <scope>NUCLEOTIDE SEQUENCE [LARGE SCALE GENOMIC DNA]</scope>
    <source>
        <strain evidence="2 3">FACHB-351</strain>
    </source>
</reference>
<comment type="caution">
    <text evidence="2">The sequence shown here is derived from an EMBL/GenBank/DDBJ whole genome shotgun (WGS) entry which is preliminary data.</text>
</comment>
<name>A0ABT3LBA5_9CYAN</name>
<gene>
    <name evidence="2" type="ORF">K4A83_19265</name>
</gene>
<keyword evidence="1" id="KW-1133">Transmembrane helix</keyword>
<keyword evidence="1" id="KW-0472">Membrane</keyword>
<evidence type="ECO:0000313" key="2">
    <source>
        <dbReference type="EMBL" id="MCW6038397.1"/>
    </source>
</evidence>
<evidence type="ECO:0000256" key="1">
    <source>
        <dbReference type="SAM" id="Phobius"/>
    </source>
</evidence>
<accession>A0ABT3LBA5</accession>
<dbReference type="EMBL" id="JAIHOM010000132">
    <property type="protein sequence ID" value="MCW6038397.1"/>
    <property type="molecule type" value="Genomic_DNA"/>
</dbReference>
<keyword evidence="1" id="KW-0812">Transmembrane</keyword>
<protein>
    <submittedName>
        <fullName evidence="2">Uncharacterized protein</fullName>
    </submittedName>
</protein>
<dbReference type="Proteomes" id="UP001526426">
    <property type="component" value="Unassembled WGS sequence"/>
</dbReference>
<evidence type="ECO:0000313" key="3">
    <source>
        <dbReference type="Proteomes" id="UP001526426"/>
    </source>
</evidence>